<sequence>MKSQLKRTLVKRLTYKKEKRIQDTSKVNETALLTKYDNNIQALPERK</sequence>
<dbReference type="Proteomes" id="UP000789901">
    <property type="component" value="Unassembled WGS sequence"/>
</dbReference>
<name>A0ABN7WLF4_GIGMA</name>
<evidence type="ECO:0000313" key="1">
    <source>
        <dbReference type="EMBL" id="CAG8835215.1"/>
    </source>
</evidence>
<proteinExistence type="predicted"/>
<evidence type="ECO:0000313" key="2">
    <source>
        <dbReference type="Proteomes" id="UP000789901"/>
    </source>
</evidence>
<organism evidence="1 2">
    <name type="scientific">Gigaspora margarita</name>
    <dbReference type="NCBI Taxonomy" id="4874"/>
    <lineage>
        <taxon>Eukaryota</taxon>
        <taxon>Fungi</taxon>
        <taxon>Fungi incertae sedis</taxon>
        <taxon>Mucoromycota</taxon>
        <taxon>Glomeromycotina</taxon>
        <taxon>Glomeromycetes</taxon>
        <taxon>Diversisporales</taxon>
        <taxon>Gigasporaceae</taxon>
        <taxon>Gigaspora</taxon>
    </lineage>
</organism>
<gene>
    <name evidence="1" type="ORF">GMARGA_LOCUS32459</name>
</gene>
<dbReference type="EMBL" id="CAJVQB010051037">
    <property type="protein sequence ID" value="CAG8835215.1"/>
    <property type="molecule type" value="Genomic_DNA"/>
</dbReference>
<feature type="non-terminal residue" evidence="1">
    <location>
        <position position="47"/>
    </location>
</feature>
<comment type="caution">
    <text evidence="1">The sequence shown here is derived from an EMBL/GenBank/DDBJ whole genome shotgun (WGS) entry which is preliminary data.</text>
</comment>
<keyword evidence="2" id="KW-1185">Reference proteome</keyword>
<reference evidence="1 2" key="1">
    <citation type="submission" date="2021-06" db="EMBL/GenBank/DDBJ databases">
        <authorList>
            <person name="Kallberg Y."/>
            <person name="Tangrot J."/>
            <person name="Rosling A."/>
        </authorList>
    </citation>
    <scope>NUCLEOTIDE SEQUENCE [LARGE SCALE GENOMIC DNA]</scope>
    <source>
        <strain evidence="1 2">120-4 pot B 10/14</strain>
    </source>
</reference>
<accession>A0ABN7WLF4</accession>
<protein>
    <submittedName>
        <fullName evidence="1">23393_t:CDS:1</fullName>
    </submittedName>
</protein>